<dbReference type="InterPro" id="IPR050626">
    <property type="entry name" value="Peptidase_M16"/>
</dbReference>
<evidence type="ECO:0000259" key="2">
    <source>
        <dbReference type="Pfam" id="PF05193"/>
    </source>
</evidence>
<dbReference type="InterPro" id="IPR032632">
    <property type="entry name" value="Peptidase_M16_M"/>
</dbReference>
<dbReference type="EMBL" id="BSXN01000999">
    <property type="protein sequence ID" value="GME71051.1"/>
    <property type="molecule type" value="Genomic_DNA"/>
</dbReference>
<dbReference type="GO" id="GO:0043171">
    <property type="term" value="P:peptide catabolic process"/>
    <property type="evidence" value="ECO:0007669"/>
    <property type="project" value="TreeGrafter"/>
</dbReference>
<reference evidence="4" key="1">
    <citation type="submission" date="2023-04" db="EMBL/GenBank/DDBJ databases">
        <title>Candida boidinii NBRC 10035.</title>
        <authorList>
            <person name="Ichikawa N."/>
            <person name="Sato H."/>
            <person name="Tonouchi N."/>
        </authorList>
    </citation>
    <scope>NUCLEOTIDE SEQUENCE</scope>
    <source>
        <strain evidence="4">NBRC 10035</strain>
    </source>
</reference>
<dbReference type="PANTHER" id="PTHR43690:SF18">
    <property type="entry name" value="INSULIN-DEGRADING ENZYME-RELATED"/>
    <property type="match status" value="1"/>
</dbReference>
<sequence length="931" mass="106286">MSLVVRGPQSLNYLQKLIIRNFSAIPTNLKKDSKSSPDLSMIRKNISYADIPVFKNSNPHNIVFVISESIQPVIRIHFPIHDTGNSTVRDIMVFKNVWCNLIGDESEGTLFDALKQQNLITELITGTPDYAYGNGFLQIELGLTMQGLNNLPKLVETVLQYHEMLVQSKLTSKISKYMSQSNFIHMYNFAYEDVSARAMAECRDIAKALNSDIKTIGVNWILNSNVFFNFDDAGFSGDIQESPESKKWWGSKATLFQEFLSNTVKSDNMLMTCVCKNYTNLGFAVGETTEDEYFKFNFCYGSYTRDKSIILDESVVSKMSLPKPNIFLSDFKSSQLSLLSQLDTVGKKMKEEIFNNNTKNFSNLDTPKLILDEEGCQLWFKKEFVNIYKGKAYLTLEFVNTYIPASPETTSFADIFTEILNEKLNTQLYPASMINYTWKITASVKGDCRISINVAGPTENLFYITNFILKYFLSLKKNFNELVSKQDFRNARIKIRRKYEKLQSSNSYLIGLLASAAIQDENLWSPEARFECLENITYEDMESYTIEFFSSCVVSGFLNGDVPNFTDENPFTESLSLIRELFENNLGINKDSYHFPSSYVFPSSNEYSIYPKTSKDDTSSSIFMIFQTGFRADMYTKTMTELTAHIMHSALTSVLRTEYQLGYLVSIDLRINNETVGIVISVLSLYTTDYLKSVIESVLQKWCSRNIPTDELQNKYIKPFLEFYNNGIQSEQVSIARLSFDAINNGANDSVMMKQHKSYWQQITDRTFSFASNYSGKDKIDLELLKNLTGDEFMKFIRTYISPKSSSRVCINIMANSQVDKLERDAVGIQQLFKSRNLDISKEKCLELMKKTDGSSFKLAAELFKYFQSQGNGLKLLGLGFGAAINEIVNVATSRKSWTYKVENSTSKECIKIEQDQLQEFKKTLSIVNNC</sequence>
<dbReference type="GO" id="GO:0046872">
    <property type="term" value="F:metal ion binding"/>
    <property type="evidence" value="ECO:0007669"/>
    <property type="project" value="UniProtKB-KW"/>
</dbReference>
<comment type="caution">
    <text evidence="4">The sequence shown here is derived from an EMBL/GenBank/DDBJ whole genome shotgun (WGS) entry which is preliminary data.</text>
</comment>
<feature type="domain" description="Peptidase M16 middle/third" evidence="3">
    <location>
        <begin position="216"/>
        <end position="530"/>
    </location>
</feature>
<dbReference type="SUPFAM" id="SSF63411">
    <property type="entry name" value="LuxS/MPP-like metallohydrolase"/>
    <property type="match status" value="3"/>
</dbReference>
<name>A0A9W6T1F6_CANBO</name>
<organism evidence="4 5">
    <name type="scientific">Candida boidinii</name>
    <name type="common">Yeast</name>
    <dbReference type="NCBI Taxonomy" id="5477"/>
    <lineage>
        <taxon>Eukaryota</taxon>
        <taxon>Fungi</taxon>
        <taxon>Dikarya</taxon>
        <taxon>Ascomycota</taxon>
        <taxon>Saccharomycotina</taxon>
        <taxon>Pichiomycetes</taxon>
        <taxon>Pichiales</taxon>
        <taxon>Pichiaceae</taxon>
        <taxon>Ogataea</taxon>
        <taxon>Ogataea/Candida clade</taxon>
    </lineage>
</organism>
<accession>A0A9W6T1F6</accession>
<dbReference type="InterPro" id="IPR011249">
    <property type="entry name" value="Metalloenz_LuxS/M16"/>
</dbReference>
<keyword evidence="1" id="KW-0479">Metal-binding</keyword>
<protein>
    <submittedName>
        <fullName evidence="4">Unnamed protein product</fullName>
    </submittedName>
</protein>
<gene>
    <name evidence="4" type="ORF">Cboi02_000306300</name>
</gene>
<dbReference type="GO" id="GO:0051603">
    <property type="term" value="P:proteolysis involved in protein catabolic process"/>
    <property type="evidence" value="ECO:0007669"/>
    <property type="project" value="TreeGrafter"/>
</dbReference>
<dbReference type="GO" id="GO:0005739">
    <property type="term" value="C:mitochondrion"/>
    <property type="evidence" value="ECO:0007669"/>
    <property type="project" value="TreeGrafter"/>
</dbReference>
<evidence type="ECO:0000256" key="1">
    <source>
        <dbReference type="ARBA" id="ARBA00022723"/>
    </source>
</evidence>
<dbReference type="Gene3D" id="3.30.830.10">
    <property type="entry name" value="Metalloenzyme, LuxS/M16 peptidase-like"/>
    <property type="match status" value="3"/>
</dbReference>
<dbReference type="GO" id="GO:0004222">
    <property type="term" value="F:metalloendopeptidase activity"/>
    <property type="evidence" value="ECO:0007669"/>
    <property type="project" value="TreeGrafter"/>
</dbReference>
<proteinExistence type="predicted"/>
<evidence type="ECO:0000313" key="5">
    <source>
        <dbReference type="Proteomes" id="UP001165120"/>
    </source>
</evidence>
<dbReference type="InterPro" id="IPR007863">
    <property type="entry name" value="Peptidase_M16_C"/>
</dbReference>
<keyword evidence="5" id="KW-1185">Reference proteome</keyword>
<dbReference type="Pfam" id="PF16187">
    <property type="entry name" value="Peptidase_M16_M"/>
    <property type="match status" value="1"/>
</dbReference>
<dbReference type="GO" id="GO:0005829">
    <property type="term" value="C:cytosol"/>
    <property type="evidence" value="ECO:0007669"/>
    <property type="project" value="TreeGrafter"/>
</dbReference>
<evidence type="ECO:0000259" key="3">
    <source>
        <dbReference type="Pfam" id="PF16187"/>
    </source>
</evidence>
<dbReference type="Proteomes" id="UP001165120">
    <property type="component" value="Unassembled WGS sequence"/>
</dbReference>
<dbReference type="Pfam" id="PF05193">
    <property type="entry name" value="Peptidase_M16_C"/>
    <property type="match status" value="1"/>
</dbReference>
<dbReference type="PANTHER" id="PTHR43690">
    <property type="entry name" value="NARDILYSIN"/>
    <property type="match status" value="1"/>
</dbReference>
<evidence type="ECO:0000313" key="4">
    <source>
        <dbReference type="EMBL" id="GME71051.1"/>
    </source>
</evidence>
<feature type="domain" description="Peptidase M16 C-terminal" evidence="2">
    <location>
        <begin position="1"/>
        <end position="173"/>
    </location>
</feature>
<dbReference type="AlphaFoldDB" id="A0A9W6T1F6"/>